<evidence type="ECO:0000313" key="2">
    <source>
        <dbReference type="EMBL" id="KAF9734590.1"/>
    </source>
</evidence>
<dbReference type="PANTHER" id="PTHR16220">
    <property type="entry name" value="WD REPEAT PROTEIN 8-RELATED"/>
    <property type="match status" value="1"/>
</dbReference>
<gene>
    <name evidence="2" type="ORF">PMIN01_07493</name>
</gene>
<dbReference type="SUPFAM" id="SSF69322">
    <property type="entry name" value="Tricorn protease domain 2"/>
    <property type="match status" value="1"/>
</dbReference>
<dbReference type="Pfam" id="PF00400">
    <property type="entry name" value="WD40"/>
    <property type="match status" value="1"/>
</dbReference>
<feature type="compositionally biased region" description="Polar residues" evidence="1">
    <location>
        <begin position="1"/>
        <end position="11"/>
    </location>
</feature>
<dbReference type="GO" id="GO:0005815">
    <property type="term" value="C:microtubule organizing center"/>
    <property type="evidence" value="ECO:0007669"/>
    <property type="project" value="TreeGrafter"/>
</dbReference>
<sequence>METTDVSPQYKATSLSAPSPTASHIACLTGARLQIRSLVTFELVRNIPLPQTHDVRRSQIAWSPPSASPSGASTPPRRSSVLPPRSHRILVADDDTTRVYDLRDDNWTAVISNGSGGMGKNVTVEFGRDEDEVLIWSDFASRAMAWSLKTGRTVDIRDPKFSGKDGRGWGYRPCSEEQGVGGRGSVLALLCRSPGVDMLMLLAPKTYDVINRVELTTQDAQGVRWSSDGRWLAIWDAASVGYSLCIYTADGHLYRTISRELPDEPSEWGIEGLGIKTVEWVPGDDWLAVGGWDRRVRILSTKTFSPVVYLDHTAEICVPSASVYMEQIDARGFRSFEVAQQPATPPKAPVEKNDTGLMKQGISAMAFNKDGTLCATRDDSTPTTVWIWDLRSLQPRTILILHSPVKALQWHPSHPSHLLIQSVHDSPTLYLYTAHPFASSTSSSDPTTGPPTILSLADNIAKPVGSAPAKWSARWLTTEPDQKPAMVVGHQQGYILVWPQGKDQILRFQSRDDDDDDGDESDDSLYDILTGRTPVPPLRNSASRHSCGSEDAGEDGYGTGARSVQGLDGTGSLDDTFREKREATGGDKSVFDESGLDEMF</sequence>
<organism evidence="2 3">
    <name type="scientific">Paraphaeosphaeria minitans</name>
    <dbReference type="NCBI Taxonomy" id="565426"/>
    <lineage>
        <taxon>Eukaryota</taxon>
        <taxon>Fungi</taxon>
        <taxon>Dikarya</taxon>
        <taxon>Ascomycota</taxon>
        <taxon>Pezizomycotina</taxon>
        <taxon>Dothideomycetes</taxon>
        <taxon>Pleosporomycetidae</taxon>
        <taxon>Pleosporales</taxon>
        <taxon>Massarineae</taxon>
        <taxon>Didymosphaeriaceae</taxon>
        <taxon>Paraphaeosphaeria</taxon>
    </lineage>
</organism>
<keyword evidence="3" id="KW-1185">Reference proteome</keyword>
<dbReference type="GO" id="GO:1990811">
    <property type="term" value="C:MWP complex"/>
    <property type="evidence" value="ECO:0007669"/>
    <property type="project" value="TreeGrafter"/>
</dbReference>
<name>A0A9P6KQ04_9PLEO</name>
<feature type="compositionally biased region" description="Low complexity" evidence="1">
    <location>
        <begin position="12"/>
        <end position="21"/>
    </location>
</feature>
<comment type="caution">
    <text evidence="2">The sequence shown here is derived from an EMBL/GenBank/DDBJ whole genome shotgun (WGS) entry which is preliminary data.</text>
</comment>
<feature type="region of interest" description="Disordered" evidence="1">
    <location>
        <begin position="1"/>
        <end position="21"/>
    </location>
</feature>
<dbReference type="Proteomes" id="UP000756921">
    <property type="component" value="Unassembled WGS sequence"/>
</dbReference>
<feature type="compositionally biased region" description="Low complexity" evidence="1">
    <location>
        <begin position="63"/>
        <end position="84"/>
    </location>
</feature>
<dbReference type="EMBL" id="WJXW01000007">
    <property type="protein sequence ID" value="KAF9734590.1"/>
    <property type="molecule type" value="Genomic_DNA"/>
</dbReference>
<protein>
    <submittedName>
        <fullName evidence="2">WD40 domain-containing protein</fullName>
    </submittedName>
</protein>
<dbReference type="AlphaFoldDB" id="A0A9P6KQ04"/>
<accession>A0A9P6KQ04</accession>
<dbReference type="GO" id="GO:1990810">
    <property type="term" value="P:microtubule anchoring at mitotic spindle pole body"/>
    <property type="evidence" value="ECO:0007669"/>
    <property type="project" value="TreeGrafter"/>
</dbReference>
<dbReference type="InterPro" id="IPR015943">
    <property type="entry name" value="WD40/YVTN_repeat-like_dom_sf"/>
</dbReference>
<dbReference type="InterPro" id="IPR052778">
    <property type="entry name" value="Centrosome-WD_assoc"/>
</dbReference>
<dbReference type="InterPro" id="IPR001680">
    <property type="entry name" value="WD40_rpt"/>
</dbReference>
<reference evidence="2" key="1">
    <citation type="journal article" date="2020" name="Mol. Plant Microbe Interact.">
        <title>Genome Sequence of the Biocontrol Agent Coniothyrium minitans strain Conio (IMI 134523).</title>
        <authorList>
            <person name="Patel D."/>
            <person name="Shittu T.A."/>
            <person name="Baroncelli R."/>
            <person name="Muthumeenakshi S."/>
            <person name="Osborne T.H."/>
            <person name="Janganan T.K."/>
            <person name="Sreenivasaprasad S."/>
        </authorList>
    </citation>
    <scope>NUCLEOTIDE SEQUENCE</scope>
    <source>
        <strain evidence="2">Conio</strain>
    </source>
</reference>
<dbReference type="OrthoDB" id="308690at2759"/>
<feature type="compositionally biased region" description="Basic and acidic residues" evidence="1">
    <location>
        <begin position="575"/>
        <end position="591"/>
    </location>
</feature>
<dbReference type="Gene3D" id="2.130.10.10">
    <property type="entry name" value="YVTN repeat-like/Quinoprotein amine dehydrogenase"/>
    <property type="match status" value="1"/>
</dbReference>
<feature type="region of interest" description="Disordered" evidence="1">
    <location>
        <begin position="58"/>
        <end position="86"/>
    </location>
</feature>
<evidence type="ECO:0000313" key="3">
    <source>
        <dbReference type="Proteomes" id="UP000756921"/>
    </source>
</evidence>
<feature type="region of interest" description="Disordered" evidence="1">
    <location>
        <begin position="509"/>
        <end position="600"/>
    </location>
</feature>
<proteinExistence type="predicted"/>
<dbReference type="PANTHER" id="PTHR16220:SF0">
    <property type="entry name" value="WD REPEAT-CONTAINING PROTEIN WRAP73"/>
    <property type="match status" value="1"/>
</dbReference>
<feature type="compositionally biased region" description="Acidic residues" evidence="1">
    <location>
        <begin position="512"/>
        <end position="525"/>
    </location>
</feature>
<evidence type="ECO:0000256" key="1">
    <source>
        <dbReference type="SAM" id="MobiDB-lite"/>
    </source>
</evidence>